<dbReference type="OrthoDB" id="4745482at2759"/>
<accession>A0A9P9BVS3</accession>
<evidence type="ECO:0000259" key="1">
    <source>
        <dbReference type="Pfam" id="PF06985"/>
    </source>
</evidence>
<name>A0A9P9BVS3_9PEZI</name>
<comment type="caution">
    <text evidence="2">The sequence shown here is derived from an EMBL/GenBank/DDBJ whole genome shotgun (WGS) entry which is preliminary data.</text>
</comment>
<gene>
    <name evidence="2" type="ORF">B0I36DRAFT_390846</name>
</gene>
<proteinExistence type="predicted"/>
<dbReference type="Pfam" id="PF06985">
    <property type="entry name" value="HET"/>
    <property type="match status" value="1"/>
</dbReference>
<protein>
    <submittedName>
        <fullName evidence="2">Heterokaryon incompatibility protein-domain-containing protein</fullName>
    </submittedName>
</protein>
<evidence type="ECO:0000313" key="2">
    <source>
        <dbReference type="EMBL" id="KAH7040047.1"/>
    </source>
</evidence>
<reference evidence="2" key="1">
    <citation type="journal article" date="2021" name="Nat. Commun.">
        <title>Genetic determinants of endophytism in the Arabidopsis root mycobiome.</title>
        <authorList>
            <person name="Mesny F."/>
            <person name="Miyauchi S."/>
            <person name="Thiergart T."/>
            <person name="Pickel B."/>
            <person name="Atanasova L."/>
            <person name="Karlsson M."/>
            <person name="Huettel B."/>
            <person name="Barry K.W."/>
            <person name="Haridas S."/>
            <person name="Chen C."/>
            <person name="Bauer D."/>
            <person name="Andreopoulos W."/>
            <person name="Pangilinan J."/>
            <person name="LaButti K."/>
            <person name="Riley R."/>
            <person name="Lipzen A."/>
            <person name="Clum A."/>
            <person name="Drula E."/>
            <person name="Henrissat B."/>
            <person name="Kohler A."/>
            <person name="Grigoriev I.V."/>
            <person name="Martin F.M."/>
            <person name="Hacquard S."/>
        </authorList>
    </citation>
    <scope>NUCLEOTIDE SEQUENCE</scope>
    <source>
        <strain evidence="2">MPI-CAGE-CH-0230</strain>
    </source>
</reference>
<dbReference type="AlphaFoldDB" id="A0A9P9BVS3"/>
<evidence type="ECO:0000313" key="3">
    <source>
        <dbReference type="Proteomes" id="UP000756346"/>
    </source>
</evidence>
<dbReference type="InterPro" id="IPR010730">
    <property type="entry name" value="HET"/>
</dbReference>
<dbReference type="Proteomes" id="UP000756346">
    <property type="component" value="Unassembled WGS sequence"/>
</dbReference>
<dbReference type="RefSeq" id="XP_046018102.1">
    <property type="nucleotide sequence ID" value="XM_046161408.1"/>
</dbReference>
<organism evidence="2 3">
    <name type="scientific">Microdochium trichocladiopsis</name>
    <dbReference type="NCBI Taxonomy" id="1682393"/>
    <lineage>
        <taxon>Eukaryota</taxon>
        <taxon>Fungi</taxon>
        <taxon>Dikarya</taxon>
        <taxon>Ascomycota</taxon>
        <taxon>Pezizomycotina</taxon>
        <taxon>Sordariomycetes</taxon>
        <taxon>Xylariomycetidae</taxon>
        <taxon>Xylariales</taxon>
        <taxon>Microdochiaceae</taxon>
        <taxon>Microdochium</taxon>
    </lineage>
</organism>
<sequence>MRLLNTTTITFEEWEVTEVPPYTILSHVWGEEEVLYQDIIDKTAEKKKGYGKVFYTCQQASNDGYDWAWIDSCCINKTDGVELSEAINSMYKWYQSADVCYAYLIDVELLNPLALEPNPVWLGAAEARRKEPRWSFYEVNFTYSAWELDGDPVTEIAPRWQWTSASGSGNRARDAHDFLQEFSRSTWFTRGWTLQELIAPRQVVFYNKGWTEIGTRKSLKEHIAKVTGIEVSALLGGTQILRMLPAALKMSWASNRYTTKVEDIAYCLLGIFDITMPLLYGEGLTAMTRLQELIFLQTEDYSLFLCEKDYRDLHSTFALTPHSFHRNIQASVPQWAGLSGNRTRVIDFRNIYMHTSSLANFEPPSLSHARGMKVTIAKKIVTKDEKWTWDGANAVVWTYWCLRHESEEYLLCLDLNTKGTLREKYEIGHRLDTIALRNQGADDLSRPQQIDMQATATDTWSRAWYTPILVPRDYYNKFVEAKMFLRTRPIDQKRLGLSPDKYDPENTWALAGFHGRPLIWFLPHDP</sequence>
<dbReference type="PANTHER" id="PTHR10622:SF10">
    <property type="entry name" value="HET DOMAIN-CONTAINING PROTEIN"/>
    <property type="match status" value="1"/>
</dbReference>
<dbReference type="EMBL" id="JAGTJQ010000001">
    <property type="protein sequence ID" value="KAH7040047.1"/>
    <property type="molecule type" value="Genomic_DNA"/>
</dbReference>
<dbReference type="PANTHER" id="PTHR10622">
    <property type="entry name" value="HET DOMAIN-CONTAINING PROTEIN"/>
    <property type="match status" value="1"/>
</dbReference>
<feature type="domain" description="Heterokaryon incompatibility" evidence="1">
    <location>
        <begin position="22"/>
        <end position="196"/>
    </location>
</feature>
<keyword evidence="3" id="KW-1185">Reference proteome</keyword>
<dbReference type="GeneID" id="70190954"/>